<dbReference type="Gene3D" id="2.40.40.10">
    <property type="entry name" value="RlpA-like domain"/>
    <property type="match status" value="1"/>
</dbReference>
<protein>
    <recommendedName>
        <fullName evidence="3">RlpA-like protein double-psi beta-barrel domain-containing protein</fullName>
    </recommendedName>
</protein>
<dbReference type="PANTHER" id="PTHR31836:SF28">
    <property type="entry name" value="SRCR DOMAIN-CONTAINING PROTEIN-RELATED"/>
    <property type="match status" value="1"/>
</dbReference>
<gene>
    <name evidence="4" type="ORF">POSPLADRAFT_1037988</name>
</gene>
<dbReference type="Pfam" id="PF03330">
    <property type="entry name" value="DPBB_1"/>
    <property type="match status" value="1"/>
</dbReference>
<evidence type="ECO:0000313" key="4">
    <source>
        <dbReference type="EMBL" id="OSX67431.1"/>
    </source>
</evidence>
<accession>A0A1X6NFK9</accession>
<dbReference type="AlphaFoldDB" id="A0A1X6NFK9"/>
<evidence type="ECO:0000256" key="2">
    <source>
        <dbReference type="SAM" id="SignalP"/>
    </source>
</evidence>
<proteinExistence type="predicted"/>
<sequence length="286" mass="29957">MFFAKTLVALTLAFYASALATPHLARNAHHHRSIAAHHVEPVVIAQPESVIVKPKRKRSLNKRCIPSSSANSTVVASSVLSSAAPASSSAPVNVGGAPPTFSSSIVVSVPAFTPSSTYVAPTSTYETPSSTYVAPPTSTYVAPTSTYVAPTSTYVPPSPTYTPTSTSSAAASGPTWLYETNTGDATFYAAGLGACGITNTDSDYIVAVSWQLFDNYPGYDGTNPNTNPVCNKQITANYQGKSVTVTVTDRCTGCDVTSLDFTPTAFQDMAQLAVGRLTGMTWVWST</sequence>
<dbReference type="STRING" id="670580.A0A1X6NFK9"/>
<evidence type="ECO:0000256" key="1">
    <source>
        <dbReference type="ARBA" id="ARBA00022729"/>
    </source>
</evidence>
<dbReference type="EMBL" id="KZ110591">
    <property type="protein sequence ID" value="OSX67431.1"/>
    <property type="molecule type" value="Genomic_DNA"/>
</dbReference>
<dbReference type="InterPro" id="IPR051477">
    <property type="entry name" value="Expansin_CellWall"/>
</dbReference>
<dbReference type="GeneID" id="36322255"/>
<name>A0A1X6NFK9_9APHY</name>
<keyword evidence="5" id="KW-1185">Reference proteome</keyword>
<feature type="signal peptide" evidence="2">
    <location>
        <begin position="1"/>
        <end position="20"/>
    </location>
</feature>
<organism evidence="4 5">
    <name type="scientific">Postia placenta MAD-698-R-SB12</name>
    <dbReference type="NCBI Taxonomy" id="670580"/>
    <lineage>
        <taxon>Eukaryota</taxon>
        <taxon>Fungi</taxon>
        <taxon>Dikarya</taxon>
        <taxon>Basidiomycota</taxon>
        <taxon>Agaricomycotina</taxon>
        <taxon>Agaricomycetes</taxon>
        <taxon>Polyporales</taxon>
        <taxon>Adustoporiaceae</taxon>
        <taxon>Rhodonia</taxon>
    </lineage>
</organism>
<feature type="chain" id="PRO_5010886745" description="RlpA-like protein double-psi beta-barrel domain-containing protein" evidence="2">
    <location>
        <begin position="21"/>
        <end position="286"/>
    </location>
</feature>
<dbReference type="SUPFAM" id="SSF50685">
    <property type="entry name" value="Barwin-like endoglucanases"/>
    <property type="match status" value="1"/>
</dbReference>
<keyword evidence="1 2" id="KW-0732">Signal</keyword>
<evidence type="ECO:0000313" key="5">
    <source>
        <dbReference type="Proteomes" id="UP000194127"/>
    </source>
</evidence>
<dbReference type="Proteomes" id="UP000194127">
    <property type="component" value="Unassembled WGS sequence"/>
</dbReference>
<dbReference type="PANTHER" id="PTHR31836">
    <property type="match status" value="1"/>
</dbReference>
<dbReference type="InterPro" id="IPR036908">
    <property type="entry name" value="RlpA-like_sf"/>
</dbReference>
<reference evidence="4 5" key="1">
    <citation type="submission" date="2017-04" db="EMBL/GenBank/DDBJ databases">
        <title>Genome Sequence of the Model Brown-Rot Fungus Postia placenta SB12.</title>
        <authorList>
            <consortium name="DOE Joint Genome Institute"/>
            <person name="Gaskell J."/>
            <person name="Kersten P."/>
            <person name="Larrondo L.F."/>
            <person name="Canessa P."/>
            <person name="Martinez D."/>
            <person name="Hibbett D."/>
            <person name="Schmoll M."/>
            <person name="Kubicek C.P."/>
            <person name="Martinez A.T."/>
            <person name="Yadav J."/>
            <person name="Master E."/>
            <person name="Magnuson J.K."/>
            <person name="James T."/>
            <person name="Yaver D."/>
            <person name="Berka R."/>
            <person name="Labutti K."/>
            <person name="Lipzen A."/>
            <person name="Aerts A."/>
            <person name="Barry K."/>
            <person name="Henrissat B."/>
            <person name="Blanchette R."/>
            <person name="Grigoriev I."/>
            <person name="Cullen D."/>
        </authorList>
    </citation>
    <scope>NUCLEOTIDE SEQUENCE [LARGE SCALE GENOMIC DNA]</scope>
    <source>
        <strain evidence="4 5">MAD-698-R-SB12</strain>
    </source>
</reference>
<dbReference type="RefSeq" id="XP_024344225.1">
    <property type="nucleotide sequence ID" value="XM_024477305.1"/>
</dbReference>
<dbReference type="OrthoDB" id="623670at2759"/>
<evidence type="ECO:0000259" key="3">
    <source>
        <dbReference type="Pfam" id="PF03330"/>
    </source>
</evidence>
<dbReference type="CDD" id="cd22191">
    <property type="entry name" value="DPBB_RlpA_EXP_N-like"/>
    <property type="match status" value="1"/>
</dbReference>
<feature type="domain" description="RlpA-like protein double-psi beta-barrel" evidence="3">
    <location>
        <begin position="231"/>
        <end position="275"/>
    </location>
</feature>
<dbReference type="InterPro" id="IPR009009">
    <property type="entry name" value="RlpA-like_DPBB"/>
</dbReference>